<protein>
    <recommendedName>
        <fullName evidence="6">Major facilitator superfamily (MFS) profile domain-containing protein</fullName>
    </recommendedName>
</protein>
<feature type="transmembrane region" description="Helical" evidence="5">
    <location>
        <begin position="75"/>
        <end position="95"/>
    </location>
</feature>
<dbReference type="PROSITE" id="PS50850">
    <property type="entry name" value="MFS"/>
    <property type="match status" value="1"/>
</dbReference>
<feature type="transmembrane region" description="Helical" evidence="5">
    <location>
        <begin position="330"/>
        <end position="350"/>
    </location>
</feature>
<dbReference type="InterPro" id="IPR036259">
    <property type="entry name" value="MFS_trans_sf"/>
</dbReference>
<comment type="caution">
    <text evidence="7">The sequence shown here is derived from an EMBL/GenBank/DDBJ whole genome shotgun (WGS) entry which is preliminary data.</text>
</comment>
<dbReference type="Proteomes" id="UP000663823">
    <property type="component" value="Unassembled WGS sequence"/>
</dbReference>
<feature type="transmembrane region" description="Helical" evidence="5">
    <location>
        <begin position="203"/>
        <end position="225"/>
    </location>
</feature>
<dbReference type="Proteomes" id="UP000663882">
    <property type="component" value="Unassembled WGS sequence"/>
</dbReference>
<feature type="domain" description="Major facilitator superfamily (MFS) profile" evidence="6">
    <location>
        <begin position="21"/>
        <end position="447"/>
    </location>
</feature>
<feature type="transmembrane region" description="Helical" evidence="5">
    <location>
        <begin position="174"/>
        <end position="197"/>
    </location>
</feature>
<feature type="transmembrane region" description="Helical" evidence="5">
    <location>
        <begin position="356"/>
        <end position="378"/>
    </location>
</feature>
<name>A0A814BBH5_9BILA</name>
<evidence type="ECO:0000256" key="1">
    <source>
        <dbReference type="ARBA" id="ARBA00004141"/>
    </source>
</evidence>
<evidence type="ECO:0000313" key="7">
    <source>
        <dbReference type="EMBL" id="CAF0926929.1"/>
    </source>
</evidence>
<feature type="transmembrane region" description="Helical" evidence="5">
    <location>
        <begin position="300"/>
        <end position="321"/>
    </location>
</feature>
<dbReference type="EMBL" id="CAJOAX010012553">
    <property type="protein sequence ID" value="CAF4114259.1"/>
    <property type="molecule type" value="Genomic_DNA"/>
</dbReference>
<comment type="subcellular location">
    <subcellularLocation>
        <location evidence="1">Membrane</location>
        <topology evidence="1">Multi-pass membrane protein</topology>
    </subcellularLocation>
</comment>
<evidence type="ECO:0000313" key="8">
    <source>
        <dbReference type="EMBL" id="CAF4114259.1"/>
    </source>
</evidence>
<evidence type="ECO:0000256" key="3">
    <source>
        <dbReference type="ARBA" id="ARBA00022989"/>
    </source>
</evidence>
<keyword evidence="2 5" id="KW-0812">Transmembrane</keyword>
<reference evidence="7" key="1">
    <citation type="submission" date="2021-02" db="EMBL/GenBank/DDBJ databases">
        <authorList>
            <person name="Nowell W R."/>
        </authorList>
    </citation>
    <scope>NUCLEOTIDE SEQUENCE</scope>
</reference>
<sequence>MIESLSWHWFRVILPICSICCLYMCSFYIFICSTNSLIYSTVCLRYANESFCSEIDRNKSLRASQTSIQKESSQWSLYGTLSFAIIACFISPIYGSLSDTKNRKLPIMLTILNAIITGLIITIGSIFRGTKTSLLIYIFANIINGFGGGTLLLLSSCFGYVTNICTEKEQHVQAIAIIEASLNLGIIMGYVLCTFIFELHAKIWHILLVHVILLIIALFIGFIFLKSQTITDSSSINLWTKIKRPFLNIRDLIIDLKYNNLLLSFCILLLSFFFYELFRMGSSSVYYLYLHRMSFNDTQYAAYFTCEQIGTCLALVFLALLRRRWLINEIYLGIIGLCLSLVGLMLFAFASNNKAMIFGAIPSMMFGTYFPVCLRAVIAHLVPERDKGKAFSFIALIQNLDVILGTVACTQIYRASINVFVGLVFIFGVATRLIGLILILIQIFYISRSPQLSEKASIDTIQSPFLDIPLDSDDELIRP</sequence>
<dbReference type="Pfam" id="PF07690">
    <property type="entry name" value="MFS_1"/>
    <property type="match status" value="1"/>
</dbReference>
<evidence type="ECO:0000256" key="4">
    <source>
        <dbReference type="ARBA" id="ARBA00023136"/>
    </source>
</evidence>
<gene>
    <name evidence="8" type="ORF">OTI717_LOCUS34632</name>
    <name evidence="7" type="ORF">RFH988_LOCUS10319</name>
</gene>
<keyword evidence="3 5" id="KW-1133">Transmembrane helix</keyword>
<dbReference type="OrthoDB" id="419734at2759"/>
<dbReference type="EMBL" id="CAJNOO010000384">
    <property type="protein sequence ID" value="CAF0926929.1"/>
    <property type="molecule type" value="Genomic_DNA"/>
</dbReference>
<dbReference type="PANTHER" id="PTHR23507:SF1">
    <property type="entry name" value="FI18259P1-RELATED"/>
    <property type="match status" value="1"/>
</dbReference>
<proteinExistence type="predicted"/>
<keyword evidence="4 5" id="KW-0472">Membrane</keyword>
<accession>A0A814BBH5</accession>
<dbReference type="PANTHER" id="PTHR23507">
    <property type="entry name" value="ZGC:174356"/>
    <property type="match status" value="1"/>
</dbReference>
<feature type="transmembrane region" description="Helical" evidence="5">
    <location>
        <begin position="12"/>
        <end position="31"/>
    </location>
</feature>
<dbReference type="AlphaFoldDB" id="A0A814BBH5"/>
<feature type="transmembrane region" description="Helical" evidence="5">
    <location>
        <begin position="390"/>
        <end position="413"/>
    </location>
</feature>
<dbReference type="Gene3D" id="1.20.1250.20">
    <property type="entry name" value="MFS general substrate transporter like domains"/>
    <property type="match status" value="1"/>
</dbReference>
<evidence type="ECO:0000256" key="2">
    <source>
        <dbReference type="ARBA" id="ARBA00022692"/>
    </source>
</evidence>
<feature type="transmembrane region" description="Helical" evidence="5">
    <location>
        <begin position="107"/>
        <end position="128"/>
    </location>
</feature>
<dbReference type="InterPro" id="IPR020846">
    <property type="entry name" value="MFS_dom"/>
</dbReference>
<feature type="transmembrane region" description="Helical" evidence="5">
    <location>
        <begin position="134"/>
        <end position="162"/>
    </location>
</feature>
<dbReference type="InterPro" id="IPR011701">
    <property type="entry name" value="MFS"/>
</dbReference>
<evidence type="ECO:0000313" key="9">
    <source>
        <dbReference type="Proteomes" id="UP000663882"/>
    </source>
</evidence>
<dbReference type="GO" id="GO:0016020">
    <property type="term" value="C:membrane"/>
    <property type="evidence" value="ECO:0007669"/>
    <property type="project" value="UniProtKB-SubCell"/>
</dbReference>
<dbReference type="SUPFAM" id="SSF103473">
    <property type="entry name" value="MFS general substrate transporter"/>
    <property type="match status" value="1"/>
</dbReference>
<feature type="transmembrane region" description="Helical" evidence="5">
    <location>
        <begin position="419"/>
        <end position="445"/>
    </location>
</feature>
<dbReference type="GO" id="GO:0022857">
    <property type="term" value="F:transmembrane transporter activity"/>
    <property type="evidence" value="ECO:0007669"/>
    <property type="project" value="InterPro"/>
</dbReference>
<evidence type="ECO:0000259" key="6">
    <source>
        <dbReference type="PROSITE" id="PS50850"/>
    </source>
</evidence>
<evidence type="ECO:0000256" key="5">
    <source>
        <dbReference type="SAM" id="Phobius"/>
    </source>
</evidence>
<organism evidence="7 9">
    <name type="scientific">Rotaria sordida</name>
    <dbReference type="NCBI Taxonomy" id="392033"/>
    <lineage>
        <taxon>Eukaryota</taxon>
        <taxon>Metazoa</taxon>
        <taxon>Spiralia</taxon>
        <taxon>Gnathifera</taxon>
        <taxon>Rotifera</taxon>
        <taxon>Eurotatoria</taxon>
        <taxon>Bdelloidea</taxon>
        <taxon>Philodinida</taxon>
        <taxon>Philodinidae</taxon>
        <taxon>Rotaria</taxon>
    </lineage>
</organism>
<feature type="transmembrane region" description="Helical" evidence="5">
    <location>
        <begin position="260"/>
        <end position="280"/>
    </location>
</feature>